<name>F8PB86_SERL9</name>
<feature type="compositionally biased region" description="Basic and acidic residues" evidence="1">
    <location>
        <begin position="8"/>
        <end position="21"/>
    </location>
</feature>
<dbReference type="KEGG" id="sla:SERLADRAFT_479062"/>
<dbReference type="OrthoDB" id="10253254at2759"/>
<feature type="compositionally biased region" description="Basic and acidic residues" evidence="1">
    <location>
        <begin position="115"/>
        <end position="132"/>
    </location>
</feature>
<evidence type="ECO:0000313" key="2">
    <source>
        <dbReference type="EMBL" id="EGO19526.1"/>
    </source>
</evidence>
<dbReference type="EMBL" id="GL945443">
    <property type="protein sequence ID" value="EGO19526.1"/>
    <property type="molecule type" value="Genomic_DNA"/>
</dbReference>
<reference evidence="2" key="1">
    <citation type="submission" date="2011-04" db="EMBL/GenBank/DDBJ databases">
        <title>Evolution of plant cell wall degrading machinery underlies the functional diversity of forest fungi.</title>
        <authorList>
            <consortium name="US DOE Joint Genome Institute (JGI-PGF)"/>
            <person name="Eastwood D.C."/>
            <person name="Floudas D."/>
            <person name="Binder M."/>
            <person name="Majcherczyk A."/>
            <person name="Schneider P."/>
            <person name="Aerts A."/>
            <person name="Asiegbu F.O."/>
            <person name="Baker S.E."/>
            <person name="Barry K."/>
            <person name="Bendiksby M."/>
            <person name="Blumentritt M."/>
            <person name="Coutinho P.M."/>
            <person name="Cullen D."/>
            <person name="Cullen D."/>
            <person name="Gathman A."/>
            <person name="Goodell B."/>
            <person name="Henrissat B."/>
            <person name="Ihrmark K."/>
            <person name="Kauserud H."/>
            <person name="Kohler A."/>
            <person name="LaButti K."/>
            <person name="Lapidus A."/>
            <person name="Lavin J.L."/>
            <person name="Lee Y.-H."/>
            <person name="Lindquist E."/>
            <person name="Lilly W."/>
            <person name="Lucas S."/>
            <person name="Morin E."/>
            <person name="Murat C."/>
            <person name="Oguiza J.A."/>
            <person name="Park J."/>
            <person name="Pisabarro A.G."/>
            <person name="Riley R."/>
            <person name="Rosling A."/>
            <person name="Salamov A."/>
            <person name="Schmidt O."/>
            <person name="Schmutz J."/>
            <person name="Skrede I."/>
            <person name="Stenlid J."/>
            <person name="Wiebenga A."/>
            <person name="Xie X."/>
            <person name="Kues U."/>
            <person name="Hibbett D.S."/>
            <person name="Hoffmeister D."/>
            <person name="Hogberg N."/>
            <person name="Martin F."/>
            <person name="Grigoriev I.V."/>
            <person name="Watkinson S.C."/>
        </authorList>
    </citation>
    <scope>NUCLEOTIDE SEQUENCE</scope>
    <source>
        <strain evidence="2">S7.9</strain>
    </source>
</reference>
<dbReference type="GeneID" id="18821285"/>
<feature type="compositionally biased region" description="Basic and acidic residues" evidence="1">
    <location>
        <begin position="151"/>
        <end position="177"/>
    </location>
</feature>
<dbReference type="Proteomes" id="UP000008064">
    <property type="component" value="Unassembled WGS sequence"/>
</dbReference>
<feature type="compositionally biased region" description="Gly residues" evidence="1">
    <location>
        <begin position="212"/>
        <end position="221"/>
    </location>
</feature>
<dbReference type="HOGENOM" id="CLU_1253307_0_0_1"/>
<feature type="non-terminal residue" evidence="2">
    <location>
        <position position="221"/>
    </location>
</feature>
<accession>F8PB86</accession>
<feature type="compositionally biased region" description="Basic and acidic residues" evidence="1">
    <location>
        <begin position="55"/>
        <end position="64"/>
    </location>
</feature>
<proteinExistence type="predicted"/>
<gene>
    <name evidence="2" type="ORF">SERLADRAFT_479062</name>
</gene>
<organism>
    <name type="scientific">Serpula lacrymans var. lacrymans (strain S7.9)</name>
    <name type="common">Dry rot fungus</name>
    <dbReference type="NCBI Taxonomy" id="578457"/>
    <lineage>
        <taxon>Eukaryota</taxon>
        <taxon>Fungi</taxon>
        <taxon>Dikarya</taxon>
        <taxon>Basidiomycota</taxon>
        <taxon>Agaricomycotina</taxon>
        <taxon>Agaricomycetes</taxon>
        <taxon>Agaricomycetidae</taxon>
        <taxon>Boletales</taxon>
        <taxon>Coniophorineae</taxon>
        <taxon>Serpulaceae</taxon>
        <taxon>Serpula</taxon>
    </lineage>
</organism>
<dbReference type="AlphaFoldDB" id="F8PB86"/>
<dbReference type="RefSeq" id="XP_007323659.1">
    <property type="nucleotide sequence ID" value="XM_007323597.1"/>
</dbReference>
<feature type="region of interest" description="Disordered" evidence="1">
    <location>
        <begin position="1"/>
        <end position="221"/>
    </location>
</feature>
<protein>
    <submittedName>
        <fullName evidence="2">Uncharacterized protein</fullName>
    </submittedName>
</protein>
<sequence length="221" mass="24874">MQPIEGITVHDSEVLEPDPVRRGGLMQKDIKHTFRQPAKPIEPPTPRGSLLGLDRLAKEKREAAALDSNGSRKRPRIDGQGDPVFKVPNLPISRNNNIRQRGEETPSHPGGLSDAARKKLEDYRKNREKQREGIAAPSQNRADATRGLGDFQRRLNRDRDRGWSGKRDFDGERDKQYGRNWDLTPRSEAPSVRVPNVGWDSTPRHGRSEDGVGWGGARNRA</sequence>
<evidence type="ECO:0000256" key="1">
    <source>
        <dbReference type="SAM" id="MobiDB-lite"/>
    </source>
</evidence>